<dbReference type="RefSeq" id="XP_041286520.1">
    <property type="nucleotide sequence ID" value="XM_041429963.1"/>
</dbReference>
<feature type="non-terminal residue" evidence="1">
    <location>
        <position position="334"/>
    </location>
</feature>
<dbReference type="Proteomes" id="UP000823399">
    <property type="component" value="Unassembled WGS sequence"/>
</dbReference>
<dbReference type="GeneID" id="64692222"/>
<comment type="caution">
    <text evidence="1">The sequence shown here is derived from an EMBL/GenBank/DDBJ whole genome shotgun (WGS) entry which is preliminary data.</text>
</comment>
<evidence type="ECO:0000313" key="1">
    <source>
        <dbReference type="EMBL" id="KAG2091348.1"/>
    </source>
</evidence>
<protein>
    <submittedName>
        <fullName evidence="1">Uncharacterized protein</fullName>
    </submittedName>
</protein>
<name>A0A9P7EUF6_9AGAM</name>
<proteinExistence type="predicted"/>
<reference evidence="1" key="1">
    <citation type="journal article" date="2020" name="New Phytol.">
        <title>Comparative genomics reveals dynamic genome evolution in host specialist ectomycorrhizal fungi.</title>
        <authorList>
            <person name="Lofgren L.A."/>
            <person name="Nguyen N.H."/>
            <person name="Vilgalys R."/>
            <person name="Ruytinx J."/>
            <person name="Liao H.L."/>
            <person name="Branco S."/>
            <person name="Kuo A."/>
            <person name="LaButti K."/>
            <person name="Lipzen A."/>
            <person name="Andreopoulos W."/>
            <person name="Pangilinan J."/>
            <person name="Riley R."/>
            <person name="Hundley H."/>
            <person name="Na H."/>
            <person name="Barry K."/>
            <person name="Grigoriev I.V."/>
            <person name="Stajich J.E."/>
            <person name="Kennedy P.G."/>
        </authorList>
    </citation>
    <scope>NUCLEOTIDE SEQUENCE</scope>
    <source>
        <strain evidence="1">FC423</strain>
    </source>
</reference>
<keyword evidence="2" id="KW-1185">Reference proteome</keyword>
<sequence>KVFNFQTYKFYALGDYVSTICQYGTSDLYSTEPGELEHRSPKTRYCRTDRNTFVKQLTQIEHRQTHIRCIRDRIVPRPHLEIAEIARRPHVHHHISLTQKFPVHIGSYLCDHAGDPAITNFVLKLKDHILHRFNQSRDLPGTGEETNINSIILKDDRMYHHNTARFNYTTYNVRRSQDVVNPRTPRCNIMVLRADHNVGRQGHRYIYGKVLCIYHMNVIFIGNSMVDYTPLRTEFLWVCWYTPIDDLATWKTSMLDCLCFPRMADDFSFDFLDPADVLTGCHIIPSFANGKKHPNGLEVSACAGNKDDWCQYYVNRFVNRDMLMHFHFGLGVGH</sequence>
<accession>A0A9P7EUF6</accession>
<gene>
    <name evidence="1" type="ORF">F5147DRAFT_524310</name>
</gene>
<dbReference type="EMBL" id="JABBWM010000097">
    <property type="protein sequence ID" value="KAG2091348.1"/>
    <property type="molecule type" value="Genomic_DNA"/>
</dbReference>
<feature type="non-terminal residue" evidence="1">
    <location>
        <position position="1"/>
    </location>
</feature>
<dbReference type="AlphaFoldDB" id="A0A9P7EUF6"/>
<organism evidence="1 2">
    <name type="scientific">Suillus discolor</name>
    <dbReference type="NCBI Taxonomy" id="1912936"/>
    <lineage>
        <taxon>Eukaryota</taxon>
        <taxon>Fungi</taxon>
        <taxon>Dikarya</taxon>
        <taxon>Basidiomycota</taxon>
        <taxon>Agaricomycotina</taxon>
        <taxon>Agaricomycetes</taxon>
        <taxon>Agaricomycetidae</taxon>
        <taxon>Boletales</taxon>
        <taxon>Suillineae</taxon>
        <taxon>Suillaceae</taxon>
        <taxon>Suillus</taxon>
    </lineage>
</organism>
<evidence type="ECO:0000313" key="2">
    <source>
        <dbReference type="Proteomes" id="UP000823399"/>
    </source>
</evidence>
<dbReference type="OrthoDB" id="3183767at2759"/>